<dbReference type="RefSeq" id="WP_244055523.1">
    <property type="nucleotide sequence ID" value="NZ_BQXH01000013.1"/>
</dbReference>
<dbReference type="Pfam" id="PF06028">
    <property type="entry name" value="DUF915"/>
    <property type="match status" value="1"/>
</dbReference>
<name>A0ABQ5JKX7_9LACO</name>
<reference evidence="1" key="1">
    <citation type="journal article" date="2022" name="Int. J. Syst. Evol. Microbiol.">
        <title>A novel species of lactic acid bacteria, Ligilactobacillus pabuli sp. nov., isolated from alfalfa silage.</title>
        <authorList>
            <person name="Tohno M."/>
            <person name="Tanizawa Y."/>
            <person name="Sawada H."/>
            <person name="Sakamoto M."/>
            <person name="Ohkuma M."/>
            <person name="Kobayashi H."/>
        </authorList>
    </citation>
    <scope>NUCLEOTIDE SEQUENCE</scope>
    <source>
        <strain evidence="1">AF129</strain>
    </source>
</reference>
<dbReference type="Gene3D" id="3.40.50.1820">
    <property type="entry name" value="alpha/beta hydrolase"/>
    <property type="match status" value="1"/>
</dbReference>
<comment type="caution">
    <text evidence="1">The sequence shown here is derived from an EMBL/GenBank/DDBJ whole genome shotgun (WGS) entry which is preliminary data.</text>
</comment>
<evidence type="ECO:0000313" key="2">
    <source>
        <dbReference type="Proteomes" id="UP001055149"/>
    </source>
</evidence>
<dbReference type="GO" id="GO:0016787">
    <property type="term" value="F:hydrolase activity"/>
    <property type="evidence" value="ECO:0007669"/>
    <property type="project" value="UniProtKB-KW"/>
</dbReference>
<proteinExistence type="predicted"/>
<keyword evidence="1" id="KW-0378">Hydrolase</keyword>
<sequence>MLGLFFTGALIWAGYMYQQRHEETSHYQKTATPTIMMHGWSSSLHAEEPLIKTAVAKRITTEAMVIHVTPEGQLKVEGKLTGRKNNPLILVQFDNNRVGEVRYAQGLLRIVKYLQKKYGMKKFNVVGHSMGAYAWVYYAAHWGSSPQLPQLNKMVLLAGPYDGIMNKGHANQPLTGKLAGLWDDAAHANKLAKNGRPKIIHPEYQRLLKHREKFPRQVHILNIYGDLEDGSDSDGLVTVPSVRSLRYLVADRVSSYEEYRISRNMGQHSRLHIDNPQVSEKLMNYLWRK</sequence>
<accession>A0ABQ5JKX7</accession>
<dbReference type="EMBL" id="BQXH01000013">
    <property type="protein sequence ID" value="GKS81779.1"/>
    <property type="molecule type" value="Genomic_DNA"/>
</dbReference>
<dbReference type="SUPFAM" id="SSF53474">
    <property type="entry name" value="alpha/beta-Hydrolases"/>
    <property type="match status" value="1"/>
</dbReference>
<gene>
    <name evidence="1" type="ORF">LPAF129_14650</name>
</gene>
<protein>
    <submittedName>
        <fullName evidence="1">Alpha/beta hydrolase</fullName>
    </submittedName>
</protein>
<keyword evidence="2" id="KW-1185">Reference proteome</keyword>
<evidence type="ECO:0000313" key="1">
    <source>
        <dbReference type="EMBL" id="GKS81779.1"/>
    </source>
</evidence>
<dbReference type="InterPro" id="IPR010315">
    <property type="entry name" value="DUF915_hydro-like"/>
</dbReference>
<organism evidence="1 2">
    <name type="scientific">Ligilactobacillus pabuli</name>
    <dbReference type="NCBI Taxonomy" id="2886039"/>
    <lineage>
        <taxon>Bacteria</taxon>
        <taxon>Bacillati</taxon>
        <taxon>Bacillota</taxon>
        <taxon>Bacilli</taxon>
        <taxon>Lactobacillales</taxon>
        <taxon>Lactobacillaceae</taxon>
        <taxon>Ligilactobacillus</taxon>
    </lineage>
</organism>
<dbReference type="Proteomes" id="UP001055149">
    <property type="component" value="Unassembled WGS sequence"/>
</dbReference>
<dbReference type="InterPro" id="IPR029058">
    <property type="entry name" value="AB_hydrolase_fold"/>
</dbReference>